<accession>B8HXE8</accession>
<dbReference type="InterPro" id="IPR008479">
    <property type="entry name" value="DUF760"/>
</dbReference>
<evidence type="ECO:0008006" key="2">
    <source>
        <dbReference type="Google" id="ProtNLM"/>
    </source>
</evidence>
<gene>
    <name evidence="1" type="ordered locus">Cyan7425_4180</name>
</gene>
<dbReference type="KEGG" id="cyn:Cyan7425_4180"/>
<organism evidence="1">
    <name type="scientific">Cyanothece sp. (strain PCC 7425 / ATCC 29141)</name>
    <dbReference type="NCBI Taxonomy" id="395961"/>
    <lineage>
        <taxon>Bacteria</taxon>
        <taxon>Bacillati</taxon>
        <taxon>Cyanobacteriota</taxon>
        <taxon>Cyanophyceae</taxon>
        <taxon>Gomontiellales</taxon>
        <taxon>Cyanothecaceae</taxon>
        <taxon>Cyanothece</taxon>
    </lineage>
</organism>
<name>B8HXE8_CYAP4</name>
<dbReference type="Pfam" id="PF05542">
    <property type="entry name" value="DUF760"/>
    <property type="match status" value="1"/>
</dbReference>
<evidence type="ECO:0000313" key="1">
    <source>
        <dbReference type="EMBL" id="ACL46493.1"/>
    </source>
</evidence>
<dbReference type="eggNOG" id="ENOG5032RN6">
    <property type="taxonomic scope" value="Bacteria"/>
</dbReference>
<protein>
    <recommendedName>
        <fullName evidence="2">DUF760 domain-containing protein</fullName>
    </recommendedName>
</protein>
<dbReference type="PANTHER" id="PTHR33598">
    <property type="entry name" value="OS02G0833400 PROTEIN"/>
    <property type="match status" value="1"/>
</dbReference>
<dbReference type="PANTHER" id="PTHR33598:SF2">
    <property type="entry name" value="MAR-BINDING FILAMENT-LIKE PROTEIN"/>
    <property type="match status" value="1"/>
</dbReference>
<dbReference type="STRING" id="395961.Cyan7425_4180"/>
<sequence>MDNSINQLSFQGEPSRSQNKLWQYVQAMEPEAIAQMSKPASQEVVDLMERHIVSLLGALPGDQFGMMITTSRENLGRLIAASMMNGYFLRGAEQRMAFEKSLFAGMQDPAAEP</sequence>
<dbReference type="AlphaFoldDB" id="B8HXE8"/>
<proteinExistence type="predicted"/>
<dbReference type="HOGENOM" id="CLU_141457_0_0_3"/>
<dbReference type="OrthoDB" id="461768at2"/>
<dbReference type="EMBL" id="CP001344">
    <property type="protein sequence ID" value="ACL46493.1"/>
    <property type="molecule type" value="Genomic_DNA"/>
</dbReference>
<reference evidence="1" key="1">
    <citation type="submission" date="2009-01" db="EMBL/GenBank/DDBJ databases">
        <title>Complete sequence of chromosome Cyanothece sp. PCC 7425.</title>
        <authorList>
            <consortium name="US DOE Joint Genome Institute"/>
            <person name="Lucas S."/>
            <person name="Copeland A."/>
            <person name="Lapidus A."/>
            <person name="Glavina del Rio T."/>
            <person name="Dalin E."/>
            <person name="Tice H."/>
            <person name="Bruce D."/>
            <person name="Goodwin L."/>
            <person name="Pitluck S."/>
            <person name="Sims D."/>
            <person name="Meineke L."/>
            <person name="Brettin T."/>
            <person name="Detter J.C."/>
            <person name="Han C."/>
            <person name="Larimer F."/>
            <person name="Land M."/>
            <person name="Hauser L."/>
            <person name="Kyrpides N."/>
            <person name="Ovchinnikova G."/>
            <person name="Liberton M."/>
            <person name="Stoeckel J."/>
            <person name="Banerjee A."/>
            <person name="Singh A."/>
            <person name="Page L."/>
            <person name="Sato H."/>
            <person name="Zhao L."/>
            <person name="Sherman L."/>
            <person name="Pakrasi H."/>
            <person name="Richardson P."/>
        </authorList>
    </citation>
    <scope>NUCLEOTIDE SEQUENCE</scope>
    <source>
        <strain evidence="1">PCC 7425</strain>
    </source>
</reference>